<reference evidence="1 2" key="1">
    <citation type="journal article" date="2019" name="Sci. Rep.">
        <title>Orb-weaving spider Araneus ventricosus genome elucidates the spidroin gene catalogue.</title>
        <authorList>
            <person name="Kono N."/>
            <person name="Nakamura H."/>
            <person name="Ohtoshi R."/>
            <person name="Moran D.A.P."/>
            <person name="Shinohara A."/>
            <person name="Yoshida Y."/>
            <person name="Fujiwara M."/>
            <person name="Mori M."/>
            <person name="Tomita M."/>
            <person name="Arakawa K."/>
        </authorList>
    </citation>
    <scope>NUCLEOTIDE SEQUENCE [LARGE SCALE GENOMIC DNA]</scope>
</reference>
<evidence type="ECO:0000313" key="1">
    <source>
        <dbReference type="EMBL" id="GBM47127.1"/>
    </source>
</evidence>
<gene>
    <name evidence="1" type="ORF">AVEN_53665_1</name>
</gene>
<name>A0A4Y2G1G7_ARAVE</name>
<sequence>MHVTPHWKDFIILFQPPFSNSYEIRGENGGGSEIFFCLYLRSEGIYLPSPSGLPTGIFFHTLELKFRIKSIGYQKPIESNFSIDLNLIAIFRIQVLPEATGFLLINFLHSKRPRWPNGKVSALEPEGSKHDSTEDPLCIGTVAR</sequence>
<dbReference type="EMBL" id="BGPR01001167">
    <property type="protein sequence ID" value="GBM47127.1"/>
    <property type="molecule type" value="Genomic_DNA"/>
</dbReference>
<proteinExistence type="predicted"/>
<accession>A0A4Y2G1G7</accession>
<protein>
    <submittedName>
        <fullName evidence="1">Uncharacterized protein</fullName>
    </submittedName>
</protein>
<dbReference type="Proteomes" id="UP000499080">
    <property type="component" value="Unassembled WGS sequence"/>
</dbReference>
<organism evidence="1 2">
    <name type="scientific">Araneus ventricosus</name>
    <name type="common">Orbweaver spider</name>
    <name type="synonym">Epeira ventricosa</name>
    <dbReference type="NCBI Taxonomy" id="182803"/>
    <lineage>
        <taxon>Eukaryota</taxon>
        <taxon>Metazoa</taxon>
        <taxon>Ecdysozoa</taxon>
        <taxon>Arthropoda</taxon>
        <taxon>Chelicerata</taxon>
        <taxon>Arachnida</taxon>
        <taxon>Araneae</taxon>
        <taxon>Araneomorphae</taxon>
        <taxon>Entelegynae</taxon>
        <taxon>Araneoidea</taxon>
        <taxon>Araneidae</taxon>
        <taxon>Araneus</taxon>
    </lineage>
</organism>
<keyword evidence="2" id="KW-1185">Reference proteome</keyword>
<evidence type="ECO:0000313" key="2">
    <source>
        <dbReference type="Proteomes" id="UP000499080"/>
    </source>
</evidence>
<comment type="caution">
    <text evidence="1">The sequence shown here is derived from an EMBL/GenBank/DDBJ whole genome shotgun (WGS) entry which is preliminary data.</text>
</comment>
<dbReference type="AlphaFoldDB" id="A0A4Y2G1G7"/>